<dbReference type="AlphaFoldDB" id="A0A1F4V3A0"/>
<evidence type="ECO:0008006" key="3">
    <source>
        <dbReference type="Google" id="ProtNLM"/>
    </source>
</evidence>
<organism evidence="1 2">
    <name type="scientific">candidate division WWE3 bacterium RIFCSPLOWO2_01_FULL_39_13</name>
    <dbReference type="NCBI Taxonomy" id="1802624"/>
    <lineage>
        <taxon>Bacteria</taxon>
        <taxon>Katanobacteria</taxon>
    </lineage>
</organism>
<evidence type="ECO:0000313" key="1">
    <source>
        <dbReference type="EMBL" id="OGC51632.1"/>
    </source>
</evidence>
<dbReference type="STRING" id="1802624.A2982_02000"/>
<name>A0A1F4V3A0_UNCKA</name>
<dbReference type="EMBL" id="MEVH01000016">
    <property type="protein sequence ID" value="OGC51632.1"/>
    <property type="molecule type" value="Genomic_DNA"/>
</dbReference>
<accession>A0A1F4V3A0</accession>
<dbReference type="Proteomes" id="UP000178771">
    <property type="component" value="Unassembled WGS sequence"/>
</dbReference>
<evidence type="ECO:0000313" key="2">
    <source>
        <dbReference type="Proteomes" id="UP000178771"/>
    </source>
</evidence>
<protein>
    <recommendedName>
        <fullName evidence="3">HEPN domain-containing protein</fullName>
    </recommendedName>
</protein>
<comment type="caution">
    <text evidence="1">The sequence shown here is derived from an EMBL/GenBank/DDBJ whole genome shotgun (WGS) entry which is preliminary data.</text>
</comment>
<sequence length="142" mass="16528">MKPNINLIVADNESVVQSALISNNYVQAFLLVHSLIESLLRALLNKLDPNSELCFSDLIKGYEARLAEEYYPSPTFVEELTEFNRRRNRVIHRLWRNGFTHTNNNLKDAAEAAVHLYSLFIEWLQIFDDDLENLGFRLSDEQ</sequence>
<reference evidence="1 2" key="1">
    <citation type="journal article" date="2016" name="Nat. Commun.">
        <title>Thousands of microbial genomes shed light on interconnected biogeochemical processes in an aquifer system.</title>
        <authorList>
            <person name="Anantharaman K."/>
            <person name="Brown C.T."/>
            <person name="Hug L.A."/>
            <person name="Sharon I."/>
            <person name="Castelle C.J."/>
            <person name="Probst A.J."/>
            <person name="Thomas B.C."/>
            <person name="Singh A."/>
            <person name="Wilkins M.J."/>
            <person name="Karaoz U."/>
            <person name="Brodie E.L."/>
            <person name="Williams K.H."/>
            <person name="Hubbard S.S."/>
            <person name="Banfield J.F."/>
        </authorList>
    </citation>
    <scope>NUCLEOTIDE SEQUENCE [LARGE SCALE GENOMIC DNA]</scope>
</reference>
<gene>
    <name evidence="1" type="ORF">A2982_02000</name>
</gene>
<proteinExistence type="predicted"/>